<evidence type="ECO:0000313" key="2">
    <source>
        <dbReference type="EMBL" id="MBP1290620.1"/>
    </source>
</evidence>
<evidence type="ECO:0000259" key="1">
    <source>
        <dbReference type="Pfam" id="PF00931"/>
    </source>
</evidence>
<accession>A0A8I1XZK8</accession>
<reference evidence="2" key="1">
    <citation type="submission" date="2021-02" db="EMBL/GenBank/DDBJ databases">
        <title>Genomic Encyclopedia of Type Strains, Phase IV (KMG-V): Genome sequencing to study the core and pangenomes of soil and plant-associated prokaryotes.</title>
        <authorList>
            <person name="Whitman W."/>
        </authorList>
    </citation>
    <scope>NUCLEOTIDE SEQUENCE</scope>
    <source>
        <strain evidence="2">USDA 406</strain>
    </source>
</reference>
<organism evidence="2 3">
    <name type="scientific">Bradyrhizobium elkanii</name>
    <dbReference type="NCBI Taxonomy" id="29448"/>
    <lineage>
        <taxon>Bacteria</taxon>
        <taxon>Pseudomonadati</taxon>
        <taxon>Pseudomonadota</taxon>
        <taxon>Alphaproteobacteria</taxon>
        <taxon>Hyphomicrobiales</taxon>
        <taxon>Nitrobacteraceae</taxon>
        <taxon>Bradyrhizobium</taxon>
    </lineage>
</organism>
<dbReference type="Gene3D" id="3.40.50.300">
    <property type="entry name" value="P-loop containing nucleotide triphosphate hydrolases"/>
    <property type="match status" value="1"/>
</dbReference>
<dbReference type="InterPro" id="IPR002182">
    <property type="entry name" value="NB-ARC"/>
</dbReference>
<protein>
    <submittedName>
        <fullName evidence="2">Tetratricopeptide (TPR) repeat protein</fullName>
    </submittedName>
</protein>
<dbReference type="PRINTS" id="PR00364">
    <property type="entry name" value="DISEASERSIST"/>
</dbReference>
<proteinExistence type="predicted"/>
<sequence length="917" mass="100895">MNETLRNLFVKRLIENIEVIAPGPRFERFGNAYVDFYLGVPLGHRGLNALGNPVGHTVDTVSDQGHVAAEYTIDKKYFDGDMDKARNDFEHARKKHPNAKDVFLLCTETAGPKRYSEMVEEAAKYRAKHGVSIHLHDGRRIAETIVDRLLGNDAVVERLGEYLPALGQIRDEYEASNLVPDPGNGYLARPAVEKAVADALAASSCVKVAGMGGSGKSQCAAAVAAAQRQQYDLIIWCDASQLRHLEQLASLPVARSGVSRNVVALLRTMRCLLVLDDARVVFDRARVVGMCGTGSKVLITTRQADADAYLIPPLEPEDAREMLGSGIDGGCPAEVFDAVWSTIGGHPLTLRLMNAAVSDRTASWQELVADCQAVAEFVDDRQERIADRILRRLMPALNRELSLFAWAGQPTCDRGFARHAIQPVGLRKLQTYCLTTPDAGASVRIHDIVYSCLGSTPELLTDARQRELGDAFEAYIRSVYSLDLELVAVCYGMKAVLERLVRAGDRRPAFLYCLLMGWDPAEVDPALMGDIHAYAKSLGGVQSPEPIAISVALEAIEARYRHERPSSYDTAKANLLSALPIFDELAALTGLTDRSQAEIQHHRGKALKLVGETTEAIKVFEAVLAGPVPLQAARLQLVRMYARERKHADRAQQLVSEILKTAQQKPQEVASSIVLGSIESLSGAVPPDRQRLIYADHGDMIEERILTSAMVGADQAYQAFAVIGRYWAWNEPQRFKSVFNSLPRRSVADVTRDYDRSAYGEILLEIGGDTDIPQQERQIMLEDSLGFFEAIEKPSPFQLRKMGEVLVKLSKWADAEAVLLPLEAKQEPWRSYWLAKARLGAGKAQDALQAVDAGLQKLDSSSQYLSTFKALRYDIRVDLGDSGAIDDLREAAASCTNDRYKAVLMQRLAAAECAKPA</sequence>
<evidence type="ECO:0000313" key="3">
    <source>
        <dbReference type="Proteomes" id="UP000673383"/>
    </source>
</evidence>
<dbReference type="EMBL" id="JAFICZ010000001">
    <property type="protein sequence ID" value="MBP1290620.1"/>
    <property type="molecule type" value="Genomic_DNA"/>
</dbReference>
<dbReference type="AlphaFoldDB" id="A0A8I1XZK8"/>
<name>A0A8I1XZK8_BRAEL</name>
<dbReference type="Proteomes" id="UP000673383">
    <property type="component" value="Unassembled WGS sequence"/>
</dbReference>
<dbReference type="InterPro" id="IPR011990">
    <property type="entry name" value="TPR-like_helical_dom_sf"/>
</dbReference>
<gene>
    <name evidence="2" type="ORF">JOH49_000373</name>
</gene>
<dbReference type="Pfam" id="PF00931">
    <property type="entry name" value="NB-ARC"/>
    <property type="match status" value="1"/>
</dbReference>
<dbReference type="Gene3D" id="1.25.40.10">
    <property type="entry name" value="Tetratricopeptide repeat domain"/>
    <property type="match status" value="1"/>
</dbReference>
<dbReference type="SUPFAM" id="SSF52540">
    <property type="entry name" value="P-loop containing nucleoside triphosphate hydrolases"/>
    <property type="match status" value="1"/>
</dbReference>
<feature type="domain" description="NB-ARC" evidence="1">
    <location>
        <begin position="203"/>
        <end position="305"/>
    </location>
</feature>
<comment type="caution">
    <text evidence="2">The sequence shown here is derived from an EMBL/GenBank/DDBJ whole genome shotgun (WGS) entry which is preliminary data.</text>
</comment>
<dbReference type="GO" id="GO:0043531">
    <property type="term" value="F:ADP binding"/>
    <property type="evidence" value="ECO:0007669"/>
    <property type="project" value="InterPro"/>
</dbReference>
<dbReference type="RefSeq" id="WP_028343446.1">
    <property type="nucleotide sequence ID" value="NZ_CP126029.1"/>
</dbReference>
<dbReference type="PANTHER" id="PTHR36766">
    <property type="entry name" value="PLANT BROAD-SPECTRUM MILDEW RESISTANCE PROTEIN RPW8"/>
    <property type="match status" value="1"/>
</dbReference>
<dbReference type="InterPro" id="IPR027417">
    <property type="entry name" value="P-loop_NTPase"/>
</dbReference>